<protein>
    <submittedName>
        <fullName evidence="1">Poly-gamma-glutamate hydrolase family protein</fullName>
    </submittedName>
</protein>
<dbReference type="Gene3D" id="3.40.630.100">
    <property type="entry name" value="Poly-gamma-glutamate hydrolase, zinc-binding motif"/>
    <property type="match status" value="1"/>
</dbReference>
<evidence type="ECO:0000313" key="2">
    <source>
        <dbReference type="Proteomes" id="UP001350748"/>
    </source>
</evidence>
<organism evidence="1 2">
    <name type="scientific">Methylocystis borbori</name>
    <dbReference type="NCBI Taxonomy" id="3118750"/>
    <lineage>
        <taxon>Bacteria</taxon>
        <taxon>Pseudomonadati</taxon>
        <taxon>Pseudomonadota</taxon>
        <taxon>Alphaproteobacteria</taxon>
        <taxon>Hyphomicrobiales</taxon>
        <taxon>Methylocystaceae</taxon>
        <taxon>Methylocystis</taxon>
    </lineage>
</organism>
<dbReference type="InterPro" id="IPR038128">
    <property type="entry name" value="Gamma_PGA_hydro_sf"/>
</dbReference>
<dbReference type="GO" id="GO:0016787">
    <property type="term" value="F:hydrolase activity"/>
    <property type="evidence" value="ECO:0007669"/>
    <property type="project" value="UniProtKB-KW"/>
</dbReference>
<keyword evidence="1" id="KW-0378">Hydrolase</keyword>
<sequence>MADLYDSFATLAANEIEGVDYRIHIAPRASPFAIVAPHGGRIERGTSQIAAAIASNRFSLYCFESLRPRAKGKSLHIASTRFDEPQALRLVAASEIAMGVHGRIDGVDRASVWVGGLHESLRDAICDALVRAGFEAKAVGEGHRLSGRDPANICNRCGRGAGVQLELPETLRTAMANEPSRRAALGAAVRDALERAGPLTA</sequence>
<dbReference type="Proteomes" id="UP001350748">
    <property type="component" value="Unassembled WGS sequence"/>
</dbReference>
<name>A0ABU7XCT4_9HYPH</name>
<reference evidence="1 2" key="1">
    <citation type="submission" date="2024-02" db="EMBL/GenBank/DDBJ databases">
        <authorList>
            <person name="Grouzdev D."/>
        </authorList>
    </citation>
    <scope>NUCLEOTIDE SEQUENCE [LARGE SCALE GENOMIC DNA]</scope>
    <source>
        <strain evidence="1 2">9N</strain>
    </source>
</reference>
<dbReference type="EMBL" id="JAZHYN010000002">
    <property type="protein sequence ID" value="MEF3365193.1"/>
    <property type="molecule type" value="Genomic_DNA"/>
</dbReference>
<proteinExistence type="predicted"/>
<dbReference type="InterPro" id="IPR008585">
    <property type="entry name" value="Gamma_PGA_hydro"/>
</dbReference>
<accession>A0ABU7XCT4</accession>
<dbReference type="Pfam" id="PF05908">
    <property type="entry name" value="Gamma_PGA_hydro"/>
    <property type="match status" value="1"/>
</dbReference>
<dbReference type="RefSeq" id="WP_332080093.1">
    <property type="nucleotide sequence ID" value="NZ_JAZHYN010000002.1"/>
</dbReference>
<evidence type="ECO:0000313" key="1">
    <source>
        <dbReference type="EMBL" id="MEF3365193.1"/>
    </source>
</evidence>
<comment type="caution">
    <text evidence="1">The sequence shown here is derived from an EMBL/GenBank/DDBJ whole genome shotgun (WGS) entry which is preliminary data.</text>
</comment>
<gene>
    <name evidence="1" type="ORF">V3H18_01460</name>
</gene>
<keyword evidence="2" id="KW-1185">Reference proteome</keyword>